<feature type="domain" description="Chromo" evidence="1">
    <location>
        <begin position="118"/>
        <end position="164"/>
    </location>
</feature>
<dbReference type="HOGENOM" id="CLU_000384_6_4_1"/>
<dbReference type="eggNOG" id="KOG0017">
    <property type="taxonomic scope" value="Eukaryota"/>
</dbReference>
<protein>
    <submittedName>
        <fullName evidence="3">Uncharacterized protein</fullName>
    </submittedName>
</protein>
<dbReference type="Pfam" id="PF24626">
    <property type="entry name" value="SH3_Tf2-1"/>
    <property type="match status" value="1"/>
</dbReference>
<dbReference type="STRING" id="4538.I1PPG4"/>
<dbReference type="PANTHER" id="PTHR46148">
    <property type="entry name" value="CHROMO DOMAIN-CONTAINING PROTEIN"/>
    <property type="match status" value="1"/>
</dbReference>
<dbReference type="InterPro" id="IPR023780">
    <property type="entry name" value="Chromo_domain"/>
</dbReference>
<evidence type="ECO:0000259" key="1">
    <source>
        <dbReference type="Pfam" id="PF00385"/>
    </source>
</evidence>
<sequence length="167" mass="19472">MLRLKDNLLRAQNRIKKFADRLRSERSFQEGDMVYLKMQPYRQNAFGLRGSLKLRAKFYGPFRILKRIGKVAYHLQLPEEAGIHPVFHISQLKKHVGNLAVPLPNLPLVDEDGNIKTEPVAVLARRVVPRRNEPVTQWLVHWENLTPEDATWEDSAFIQATFPHFRP</sequence>
<dbReference type="Gene3D" id="2.40.50.40">
    <property type="match status" value="1"/>
</dbReference>
<evidence type="ECO:0000313" key="3">
    <source>
        <dbReference type="EnsemblPlants" id="ORGLA04G0208300.1"/>
    </source>
</evidence>
<dbReference type="AlphaFoldDB" id="I1PPG4"/>
<proteinExistence type="predicted"/>
<evidence type="ECO:0000259" key="2">
    <source>
        <dbReference type="Pfam" id="PF24626"/>
    </source>
</evidence>
<dbReference type="EnsemblPlants" id="ORGLA04G0208300.1">
    <property type="protein sequence ID" value="ORGLA04G0208300.1"/>
    <property type="gene ID" value="ORGLA04G0208300"/>
</dbReference>
<dbReference type="InterPro" id="IPR056924">
    <property type="entry name" value="SH3_Tf2-1"/>
</dbReference>
<keyword evidence="4" id="KW-1185">Reference proteome</keyword>
<dbReference type="PANTHER" id="PTHR46148:SF52">
    <property type="entry name" value="OS04G0603800 PROTEIN"/>
    <property type="match status" value="1"/>
</dbReference>
<evidence type="ECO:0000313" key="4">
    <source>
        <dbReference type="Proteomes" id="UP000007306"/>
    </source>
</evidence>
<dbReference type="SUPFAM" id="SSF54160">
    <property type="entry name" value="Chromo domain-like"/>
    <property type="match status" value="1"/>
</dbReference>
<feature type="domain" description="Tf2-1-like SH3-like" evidence="2">
    <location>
        <begin position="31"/>
        <end position="95"/>
    </location>
</feature>
<organism evidence="3 4">
    <name type="scientific">Oryza glaberrima</name>
    <name type="common">African rice</name>
    <dbReference type="NCBI Taxonomy" id="4538"/>
    <lineage>
        <taxon>Eukaryota</taxon>
        <taxon>Viridiplantae</taxon>
        <taxon>Streptophyta</taxon>
        <taxon>Embryophyta</taxon>
        <taxon>Tracheophyta</taxon>
        <taxon>Spermatophyta</taxon>
        <taxon>Magnoliopsida</taxon>
        <taxon>Liliopsida</taxon>
        <taxon>Poales</taxon>
        <taxon>Poaceae</taxon>
        <taxon>BOP clade</taxon>
        <taxon>Oryzoideae</taxon>
        <taxon>Oryzeae</taxon>
        <taxon>Oryzinae</taxon>
        <taxon>Oryza</taxon>
    </lineage>
</organism>
<reference evidence="3" key="1">
    <citation type="submission" date="2015-06" db="UniProtKB">
        <authorList>
            <consortium name="EnsemblPlants"/>
        </authorList>
    </citation>
    <scope>IDENTIFICATION</scope>
</reference>
<dbReference type="Gramene" id="ORGLA04G0208300.1">
    <property type="protein sequence ID" value="ORGLA04G0208300.1"/>
    <property type="gene ID" value="ORGLA04G0208300"/>
</dbReference>
<dbReference type="OMA" id="QWLVHWE"/>
<dbReference type="Proteomes" id="UP000007306">
    <property type="component" value="Chromosome 4"/>
</dbReference>
<reference evidence="3 4" key="2">
    <citation type="submission" date="2018-04" db="EMBL/GenBank/DDBJ databases">
        <title>OglaRS2 (Oryza glaberrima Reference Sequence Version 2).</title>
        <authorList>
            <person name="Zhang J."/>
            <person name="Kudrna D."/>
            <person name="Lee S."/>
            <person name="Talag J."/>
            <person name="Rajasekar S."/>
            <person name="Wing R.A."/>
        </authorList>
    </citation>
    <scope>NUCLEOTIDE SEQUENCE [LARGE SCALE GENOMIC DNA]</scope>
    <source>
        <strain evidence="3 4">cv. IRGC 96717</strain>
    </source>
</reference>
<dbReference type="Pfam" id="PF00385">
    <property type="entry name" value="Chromo"/>
    <property type="match status" value="1"/>
</dbReference>
<accession>I1PPG4</accession>
<dbReference type="InterPro" id="IPR016197">
    <property type="entry name" value="Chromo-like_dom_sf"/>
</dbReference>
<name>I1PPG4_ORYGL</name>